<name>A0A835U6V6_VANPL</name>
<dbReference type="Proteomes" id="UP000636800">
    <property type="component" value="Unassembled WGS sequence"/>
</dbReference>
<gene>
    <name evidence="1" type="ORF">HPP92_026277</name>
</gene>
<evidence type="ECO:0000313" key="1">
    <source>
        <dbReference type="EMBL" id="KAG0451824.1"/>
    </source>
</evidence>
<organism evidence="1 2">
    <name type="scientific">Vanilla planifolia</name>
    <name type="common">Vanilla</name>
    <dbReference type="NCBI Taxonomy" id="51239"/>
    <lineage>
        <taxon>Eukaryota</taxon>
        <taxon>Viridiplantae</taxon>
        <taxon>Streptophyta</taxon>
        <taxon>Embryophyta</taxon>
        <taxon>Tracheophyta</taxon>
        <taxon>Spermatophyta</taxon>
        <taxon>Magnoliopsida</taxon>
        <taxon>Liliopsida</taxon>
        <taxon>Asparagales</taxon>
        <taxon>Orchidaceae</taxon>
        <taxon>Vanilloideae</taxon>
        <taxon>Vanilleae</taxon>
        <taxon>Vanilla</taxon>
    </lineage>
</organism>
<reference evidence="1 2" key="1">
    <citation type="journal article" date="2020" name="Nat. Food">
        <title>A phased Vanilla planifolia genome enables genetic improvement of flavour and production.</title>
        <authorList>
            <person name="Hasing T."/>
            <person name="Tang H."/>
            <person name="Brym M."/>
            <person name="Khazi F."/>
            <person name="Huang T."/>
            <person name="Chambers A.H."/>
        </authorList>
    </citation>
    <scope>NUCLEOTIDE SEQUENCE [LARGE SCALE GENOMIC DNA]</scope>
    <source>
        <tissue evidence="1">Leaf</tissue>
    </source>
</reference>
<protein>
    <submittedName>
        <fullName evidence="1">Uncharacterized protein</fullName>
    </submittedName>
</protein>
<evidence type="ECO:0000313" key="2">
    <source>
        <dbReference type="Proteomes" id="UP000636800"/>
    </source>
</evidence>
<proteinExistence type="predicted"/>
<accession>A0A835U6V6</accession>
<dbReference type="EMBL" id="JADCNL010000043">
    <property type="protein sequence ID" value="KAG0451824.1"/>
    <property type="molecule type" value="Genomic_DNA"/>
</dbReference>
<dbReference type="AlphaFoldDB" id="A0A835U6V6"/>
<sequence>MLEFSGGGEASRTFDRLKAGTQSGAPFGELYYWERRGNSYSQHQEKYEILKTTSLRYTIYVRKEDYNEEDDRPNRHLAHTSQLALFAIKGGAPNGNGRAIAIAHEFAFNCSSIGRHVSYKAEAESF</sequence>
<dbReference type="OrthoDB" id="1719420at2759"/>
<keyword evidence="2" id="KW-1185">Reference proteome</keyword>
<comment type="caution">
    <text evidence="1">The sequence shown here is derived from an EMBL/GenBank/DDBJ whole genome shotgun (WGS) entry which is preliminary data.</text>
</comment>